<sequence>MSLPKLEELQKQLKELLDAEFIRPSKSPIGAPVLFLKKHDGSLRICINYRALNKIIIKNRYPIPLIVDLFDQLGSARWFTKLDLRSRYHQSRIPEGDEPKTACVMCYGSYEFLVMPFELTNAPATFCTLMYNVLQPFLDRFVVVYLDYIVVYSKSHEEHVEHLREVFQTLPHCGRRQDSVDESKIRAIVDWELPTKVTELRYFLGLANYYWRFIEGYSKITKPLIDLLKKDFSKPYEVHTNALDYSIGGVLVQVEHLVAFNSRKLNETEQRYTV</sequence>
<evidence type="ECO:0008006" key="11">
    <source>
        <dbReference type="Google" id="ProtNLM"/>
    </source>
</evidence>
<dbReference type="CDD" id="cd01647">
    <property type="entry name" value="RT_LTR"/>
    <property type="match status" value="1"/>
</dbReference>
<dbReference type="Gene3D" id="3.10.10.10">
    <property type="entry name" value="HIV Type 1 Reverse Transcriptase, subunit A, domain 1"/>
    <property type="match status" value="1"/>
</dbReference>
<dbReference type="GO" id="GO:0004519">
    <property type="term" value="F:endonuclease activity"/>
    <property type="evidence" value="ECO:0007669"/>
    <property type="project" value="UniProtKB-KW"/>
</dbReference>
<evidence type="ECO:0000256" key="1">
    <source>
        <dbReference type="ARBA" id="ARBA00022679"/>
    </source>
</evidence>
<evidence type="ECO:0000256" key="3">
    <source>
        <dbReference type="ARBA" id="ARBA00022722"/>
    </source>
</evidence>
<dbReference type="AlphaFoldDB" id="A0A8J5XXF0"/>
<evidence type="ECO:0000256" key="4">
    <source>
        <dbReference type="ARBA" id="ARBA00022759"/>
    </source>
</evidence>
<evidence type="ECO:0000313" key="9">
    <source>
        <dbReference type="EMBL" id="KAG8472559.1"/>
    </source>
</evidence>
<evidence type="ECO:0000313" key="10">
    <source>
        <dbReference type="Proteomes" id="UP000701853"/>
    </source>
</evidence>
<accession>A0A8J5XXF0</accession>
<dbReference type="Pfam" id="PF00078">
    <property type="entry name" value="RVT_1"/>
    <property type="match status" value="1"/>
</dbReference>
<keyword evidence="2" id="KW-0548">Nucleotidyltransferase</keyword>
<dbReference type="EMBL" id="JAHUZN010000013">
    <property type="protein sequence ID" value="KAG8472559.1"/>
    <property type="molecule type" value="Genomic_DNA"/>
</dbReference>
<keyword evidence="10" id="KW-1185">Reference proteome</keyword>
<dbReference type="SUPFAM" id="SSF56672">
    <property type="entry name" value="DNA/RNA polymerases"/>
    <property type="match status" value="1"/>
</dbReference>
<gene>
    <name evidence="9" type="ORF">CXB51_034508</name>
</gene>
<feature type="domain" description="Reverse transcriptase RNase H-like" evidence="8">
    <location>
        <begin position="231"/>
        <end position="274"/>
    </location>
</feature>
<evidence type="ECO:0000259" key="7">
    <source>
        <dbReference type="Pfam" id="PF00078"/>
    </source>
</evidence>
<dbReference type="Pfam" id="PF17917">
    <property type="entry name" value="RT_RNaseH"/>
    <property type="match status" value="1"/>
</dbReference>
<organism evidence="9 10">
    <name type="scientific">Gossypium anomalum</name>
    <dbReference type="NCBI Taxonomy" id="47600"/>
    <lineage>
        <taxon>Eukaryota</taxon>
        <taxon>Viridiplantae</taxon>
        <taxon>Streptophyta</taxon>
        <taxon>Embryophyta</taxon>
        <taxon>Tracheophyta</taxon>
        <taxon>Spermatophyta</taxon>
        <taxon>Magnoliopsida</taxon>
        <taxon>eudicotyledons</taxon>
        <taxon>Gunneridae</taxon>
        <taxon>Pentapetalae</taxon>
        <taxon>rosids</taxon>
        <taxon>malvids</taxon>
        <taxon>Malvales</taxon>
        <taxon>Malvaceae</taxon>
        <taxon>Malvoideae</taxon>
        <taxon>Gossypium</taxon>
    </lineage>
</organism>
<evidence type="ECO:0000256" key="5">
    <source>
        <dbReference type="ARBA" id="ARBA00022801"/>
    </source>
</evidence>
<keyword evidence="6" id="KW-0695">RNA-directed DNA polymerase</keyword>
<dbReference type="InterPro" id="IPR053134">
    <property type="entry name" value="RNA-dir_DNA_polymerase"/>
</dbReference>
<feature type="domain" description="Reverse transcriptase" evidence="7">
    <location>
        <begin position="37"/>
        <end position="174"/>
    </location>
</feature>
<name>A0A8J5XXF0_9ROSI</name>
<proteinExistence type="predicted"/>
<dbReference type="InterPro" id="IPR000477">
    <property type="entry name" value="RT_dom"/>
</dbReference>
<dbReference type="PANTHER" id="PTHR24559">
    <property type="entry name" value="TRANSPOSON TY3-I GAG-POL POLYPROTEIN"/>
    <property type="match status" value="1"/>
</dbReference>
<keyword evidence="1" id="KW-0808">Transferase</keyword>
<keyword evidence="4" id="KW-0255">Endonuclease</keyword>
<dbReference type="GO" id="GO:0016787">
    <property type="term" value="F:hydrolase activity"/>
    <property type="evidence" value="ECO:0007669"/>
    <property type="project" value="UniProtKB-KW"/>
</dbReference>
<comment type="caution">
    <text evidence="9">The sequence shown here is derived from an EMBL/GenBank/DDBJ whole genome shotgun (WGS) entry which is preliminary data.</text>
</comment>
<dbReference type="Gene3D" id="3.30.70.270">
    <property type="match status" value="2"/>
</dbReference>
<dbReference type="InterPro" id="IPR043502">
    <property type="entry name" value="DNA/RNA_pol_sf"/>
</dbReference>
<evidence type="ECO:0000256" key="2">
    <source>
        <dbReference type="ARBA" id="ARBA00022695"/>
    </source>
</evidence>
<keyword evidence="5" id="KW-0378">Hydrolase</keyword>
<dbReference type="InterPro" id="IPR041373">
    <property type="entry name" value="RT_RNaseH"/>
</dbReference>
<dbReference type="InterPro" id="IPR043128">
    <property type="entry name" value="Rev_trsase/Diguanyl_cyclase"/>
</dbReference>
<dbReference type="PANTHER" id="PTHR24559:SF436">
    <property type="entry name" value="RNA-DIRECTED DNA POLYMERASE HOMOLOG"/>
    <property type="match status" value="1"/>
</dbReference>
<dbReference type="OrthoDB" id="1002209at2759"/>
<dbReference type="Proteomes" id="UP000701853">
    <property type="component" value="Chromosome 13"/>
</dbReference>
<evidence type="ECO:0000259" key="8">
    <source>
        <dbReference type="Pfam" id="PF17917"/>
    </source>
</evidence>
<evidence type="ECO:0000256" key="6">
    <source>
        <dbReference type="ARBA" id="ARBA00022918"/>
    </source>
</evidence>
<keyword evidence="3" id="KW-0540">Nuclease</keyword>
<reference evidence="9 10" key="1">
    <citation type="journal article" date="2021" name="bioRxiv">
        <title>The Gossypium anomalum genome as a resource for cotton improvement and evolutionary analysis of hybrid incompatibility.</title>
        <authorList>
            <person name="Grover C.E."/>
            <person name="Yuan D."/>
            <person name="Arick M.A."/>
            <person name="Miller E.R."/>
            <person name="Hu G."/>
            <person name="Peterson D.G."/>
            <person name="Wendel J.F."/>
            <person name="Udall J.A."/>
        </authorList>
    </citation>
    <scope>NUCLEOTIDE SEQUENCE [LARGE SCALE GENOMIC DNA]</scope>
    <source>
        <strain evidence="9">JFW-Udall</strain>
        <tissue evidence="9">Leaf</tissue>
    </source>
</reference>
<protein>
    <recommendedName>
        <fullName evidence="11">Reverse transcriptase domain-containing protein</fullName>
    </recommendedName>
</protein>
<dbReference type="GO" id="GO:0003964">
    <property type="term" value="F:RNA-directed DNA polymerase activity"/>
    <property type="evidence" value="ECO:0007669"/>
    <property type="project" value="UniProtKB-KW"/>
</dbReference>